<proteinExistence type="predicted"/>
<evidence type="ECO:0000313" key="1">
    <source>
        <dbReference type="EMBL" id="QDE32377.1"/>
    </source>
</evidence>
<dbReference type="EMBL" id="CP041036">
    <property type="protein sequence ID" value="QDE32377.1"/>
    <property type="molecule type" value="Genomic_DNA"/>
</dbReference>
<evidence type="ECO:0000313" key="2">
    <source>
        <dbReference type="Proteomes" id="UP000319809"/>
    </source>
</evidence>
<organism evidence="1 2">
    <name type="scientific">Shewanella polaris</name>
    <dbReference type="NCBI Taxonomy" id="2588449"/>
    <lineage>
        <taxon>Bacteria</taxon>
        <taxon>Pseudomonadati</taxon>
        <taxon>Pseudomonadota</taxon>
        <taxon>Gammaproteobacteria</taxon>
        <taxon>Alteromonadales</taxon>
        <taxon>Shewanellaceae</taxon>
        <taxon>Shewanella</taxon>
    </lineage>
</organism>
<accession>A0A4Y5YI74</accession>
<keyword evidence="2" id="KW-1185">Reference proteome</keyword>
<protein>
    <submittedName>
        <fullName evidence="1">Uncharacterized protein</fullName>
    </submittedName>
</protein>
<dbReference type="Proteomes" id="UP000319809">
    <property type="component" value="Chromosome"/>
</dbReference>
<dbReference type="AlphaFoldDB" id="A0A4Y5YI74"/>
<reference evidence="1 2" key="1">
    <citation type="submission" date="2019-06" db="EMBL/GenBank/DDBJ databases">
        <title>The genome of Shewanella sp. SM1901.</title>
        <authorList>
            <person name="Cha Q."/>
        </authorList>
    </citation>
    <scope>NUCLEOTIDE SEQUENCE [LARGE SCALE GENOMIC DNA]</scope>
    <source>
        <strain evidence="1 2">SM1901</strain>
    </source>
</reference>
<gene>
    <name evidence="1" type="ORF">FH971_16245</name>
</gene>
<sequence length="125" mass="13975">MYNTTIDTIVLTEPLHWLNRNNTQRVSANMKRALNGAPHIQQTVIPAGITLELGSKNGWMLRSEFEQLQTHAANTLTEFTINHDGTDINVVWDNTQTSVITGDDVDDLLGGYPLLTNVVLRFLTL</sequence>
<dbReference type="KEGG" id="spol:FH971_16245"/>
<name>A0A4Y5YI74_9GAMM</name>
<dbReference type="RefSeq" id="WP_140235018.1">
    <property type="nucleotide sequence ID" value="NZ_CP041036.1"/>
</dbReference>